<sequence>MTNIQVPMWVGLLLLAVGVMDLLLARSMAAMLARHPQAATGKLKLVATVTQLSGAFALVVGLVLLLFFREGA</sequence>
<comment type="caution">
    <text evidence="2">The sequence shown here is derived from an EMBL/GenBank/DDBJ whole genome shotgun (WGS) entry which is preliminary data.</text>
</comment>
<feature type="transmembrane region" description="Helical" evidence="1">
    <location>
        <begin position="45"/>
        <end position="68"/>
    </location>
</feature>
<keyword evidence="1" id="KW-1133">Transmembrane helix</keyword>
<feature type="transmembrane region" description="Helical" evidence="1">
    <location>
        <begin position="6"/>
        <end position="24"/>
    </location>
</feature>
<accession>A0A317MTZ4</accession>
<keyword evidence="1" id="KW-0472">Membrane</keyword>
<evidence type="ECO:0000256" key="1">
    <source>
        <dbReference type="SAM" id="Phobius"/>
    </source>
</evidence>
<gene>
    <name evidence="2" type="ORF">C7443_107106</name>
</gene>
<proteinExistence type="predicted"/>
<reference evidence="2 3" key="1">
    <citation type="submission" date="2018-05" db="EMBL/GenBank/DDBJ databases">
        <title>Genomic Encyclopedia of Type Strains, Phase IV (KMG-IV): sequencing the most valuable type-strain genomes for metagenomic binning, comparative biology and taxonomic classification.</title>
        <authorList>
            <person name="Goeker M."/>
        </authorList>
    </citation>
    <scope>NUCLEOTIDE SEQUENCE [LARGE SCALE GENOMIC DNA]</scope>
    <source>
        <strain evidence="2 3">DSM 23606</strain>
    </source>
</reference>
<evidence type="ECO:0000313" key="2">
    <source>
        <dbReference type="EMBL" id="PWV60532.1"/>
    </source>
</evidence>
<name>A0A317MTZ4_9GAMM</name>
<dbReference type="EMBL" id="QGTJ01000007">
    <property type="protein sequence ID" value="PWV60532.1"/>
    <property type="molecule type" value="Genomic_DNA"/>
</dbReference>
<dbReference type="RefSeq" id="WP_110019021.1">
    <property type="nucleotide sequence ID" value="NZ_QGTJ01000007.1"/>
</dbReference>
<keyword evidence="3" id="KW-1185">Reference proteome</keyword>
<dbReference type="Proteomes" id="UP000246569">
    <property type="component" value="Unassembled WGS sequence"/>
</dbReference>
<keyword evidence="1" id="KW-0812">Transmembrane</keyword>
<organism evidence="2 3">
    <name type="scientific">Plasticicumulans acidivorans</name>
    <dbReference type="NCBI Taxonomy" id="886464"/>
    <lineage>
        <taxon>Bacteria</taxon>
        <taxon>Pseudomonadati</taxon>
        <taxon>Pseudomonadota</taxon>
        <taxon>Gammaproteobacteria</taxon>
        <taxon>Candidatus Competibacteraceae</taxon>
        <taxon>Plasticicumulans</taxon>
    </lineage>
</organism>
<dbReference type="AlphaFoldDB" id="A0A317MTZ4"/>
<evidence type="ECO:0000313" key="3">
    <source>
        <dbReference type="Proteomes" id="UP000246569"/>
    </source>
</evidence>
<protein>
    <submittedName>
        <fullName evidence="2">Uncharacterized protein</fullName>
    </submittedName>
</protein>